<dbReference type="EMBL" id="JADOXO010000022">
    <property type="protein sequence ID" value="KAF9819173.1"/>
    <property type="molecule type" value="Genomic_DNA"/>
</dbReference>
<feature type="region of interest" description="Disordered" evidence="1">
    <location>
        <begin position="34"/>
        <end position="83"/>
    </location>
</feature>
<evidence type="ECO:0000313" key="2">
    <source>
        <dbReference type="EMBL" id="KAF9819173.1"/>
    </source>
</evidence>
<proteinExistence type="predicted"/>
<sequence length="83" mass="8954">MPPHARSIIPHRILPAIVLSRSVPRALRPRLCCDVPRPRRRSTPDAALPLERAPRSASSPFEGPPPSKARARPGAPTSAGQNI</sequence>
<protein>
    <submittedName>
        <fullName evidence="2">Uncharacterized protein</fullName>
    </submittedName>
</protein>
<dbReference type="Proteomes" id="UP000639403">
    <property type="component" value="Unassembled WGS sequence"/>
</dbReference>
<evidence type="ECO:0000313" key="3">
    <source>
        <dbReference type="Proteomes" id="UP000639403"/>
    </source>
</evidence>
<organism evidence="2 3">
    <name type="scientific">Rhodonia placenta</name>
    <dbReference type="NCBI Taxonomy" id="104341"/>
    <lineage>
        <taxon>Eukaryota</taxon>
        <taxon>Fungi</taxon>
        <taxon>Dikarya</taxon>
        <taxon>Basidiomycota</taxon>
        <taxon>Agaricomycotina</taxon>
        <taxon>Agaricomycetes</taxon>
        <taxon>Polyporales</taxon>
        <taxon>Adustoporiaceae</taxon>
        <taxon>Rhodonia</taxon>
    </lineage>
</organism>
<reference evidence="2" key="1">
    <citation type="submission" date="2020-11" db="EMBL/GenBank/DDBJ databases">
        <authorList>
            <person name="Koelle M."/>
            <person name="Horta M.A.C."/>
            <person name="Nowrousian M."/>
            <person name="Ohm R.A."/>
            <person name="Benz P."/>
            <person name="Pilgard A."/>
        </authorList>
    </citation>
    <scope>NUCLEOTIDE SEQUENCE</scope>
    <source>
        <strain evidence="2">FPRL280</strain>
    </source>
</reference>
<evidence type="ECO:0000256" key="1">
    <source>
        <dbReference type="SAM" id="MobiDB-lite"/>
    </source>
</evidence>
<dbReference type="AlphaFoldDB" id="A0A8H7P7V9"/>
<accession>A0A8H7P7V9</accession>
<reference evidence="2" key="2">
    <citation type="journal article" name="Front. Microbiol.">
        <title>Degradative Capacity of Two Strains of Rhodonia placenta: From Phenotype to Genotype.</title>
        <authorList>
            <person name="Kolle M."/>
            <person name="Horta M.A.C."/>
            <person name="Nowrousian M."/>
            <person name="Ohm R.A."/>
            <person name="Benz J.P."/>
            <person name="Pilgard A."/>
        </authorList>
    </citation>
    <scope>NUCLEOTIDE SEQUENCE</scope>
    <source>
        <strain evidence="2">FPRL280</strain>
    </source>
</reference>
<gene>
    <name evidence="2" type="ORF">IEO21_02344</name>
</gene>
<name>A0A8H7P7V9_9APHY</name>
<comment type="caution">
    <text evidence="2">The sequence shown here is derived from an EMBL/GenBank/DDBJ whole genome shotgun (WGS) entry which is preliminary data.</text>
</comment>